<keyword evidence="10" id="KW-1185">Reference proteome</keyword>
<dbReference type="InterPro" id="IPR036236">
    <property type="entry name" value="Znf_C2H2_sf"/>
</dbReference>
<name>A0ABM1ZAF6_AEDAL</name>
<evidence type="ECO:0000259" key="8">
    <source>
        <dbReference type="PROSITE" id="PS50157"/>
    </source>
</evidence>
<dbReference type="Gene3D" id="3.30.160.60">
    <property type="entry name" value="Classic Zinc Finger"/>
    <property type="match status" value="5"/>
</dbReference>
<dbReference type="RefSeq" id="XP_062700787.1">
    <property type="nucleotide sequence ID" value="XM_062844803.1"/>
</dbReference>
<organism evidence="9 10">
    <name type="scientific">Aedes albopictus</name>
    <name type="common">Asian tiger mosquito</name>
    <name type="synonym">Stegomyia albopicta</name>
    <dbReference type="NCBI Taxonomy" id="7160"/>
    <lineage>
        <taxon>Eukaryota</taxon>
        <taxon>Metazoa</taxon>
        <taxon>Ecdysozoa</taxon>
        <taxon>Arthropoda</taxon>
        <taxon>Hexapoda</taxon>
        <taxon>Insecta</taxon>
        <taxon>Pterygota</taxon>
        <taxon>Neoptera</taxon>
        <taxon>Endopterygota</taxon>
        <taxon>Diptera</taxon>
        <taxon>Nematocera</taxon>
        <taxon>Culicoidea</taxon>
        <taxon>Culicidae</taxon>
        <taxon>Culicinae</taxon>
        <taxon>Aedini</taxon>
        <taxon>Aedes</taxon>
        <taxon>Stegomyia</taxon>
    </lineage>
</organism>
<dbReference type="SUPFAM" id="SSF57716">
    <property type="entry name" value="Glucocorticoid receptor-like (DNA-binding domain)"/>
    <property type="match status" value="1"/>
</dbReference>
<dbReference type="Gene3D" id="3.40.1800.20">
    <property type="match status" value="1"/>
</dbReference>
<dbReference type="InterPro" id="IPR013087">
    <property type="entry name" value="Znf_C2H2_type"/>
</dbReference>
<dbReference type="PANTHER" id="PTHR24393:SF34">
    <property type="entry name" value="PR_SET DOMAIN 13"/>
    <property type="match status" value="1"/>
</dbReference>
<dbReference type="Proteomes" id="UP000069940">
    <property type="component" value="Unassembled WGS sequence"/>
</dbReference>
<dbReference type="PROSITE" id="PS50157">
    <property type="entry name" value="ZINC_FINGER_C2H2_2"/>
    <property type="match status" value="7"/>
</dbReference>
<evidence type="ECO:0000313" key="9">
    <source>
        <dbReference type="EnsemblMetazoa" id="AALFPA23_016600.P24217"/>
    </source>
</evidence>
<dbReference type="Pfam" id="PF00096">
    <property type="entry name" value="zf-C2H2"/>
    <property type="match status" value="4"/>
</dbReference>
<dbReference type="Pfam" id="PF07776">
    <property type="entry name" value="zf-AD"/>
    <property type="match status" value="1"/>
</dbReference>
<protein>
    <recommendedName>
        <fullName evidence="8">C2H2-type domain-containing protein</fullName>
    </recommendedName>
</protein>
<evidence type="ECO:0000256" key="4">
    <source>
        <dbReference type="ARBA" id="ARBA00022833"/>
    </source>
</evidence>
<feature type="domain" description="C2H2-type" evidence="8">
    <location>
        <begin position="341"/>
        <end position="369"/>
    </location>
</feature>
<feature type="region of interest" description="Disordered" evidence="7">
    <location>
        <begin position="168"/>
        <end position="192"/>
    </location>
</feature>
<feature type="domain" description="C2H2-type" evidence="8">
    <location>
        <begin position="283"/>
        <end position="311"/>
    </location>
</feature>
<dbReference type="PANTHER" id="PTHR24393">
    <property type="entry name" value="ZINC FINGER PROTEIN"/>
    <property type="match status" value="1"/>
</dbReference>
<keyword evidence="2" id="KW-0677">Repeat</keyword>
<evidence type="ECO:0000313" key="10">
    <source>
        <dbReference type="Proteomes" id="UP000069940"/>
    </source>
</evidence>
<feature type="domain" description="C2H2-type" evidence="8">
    <location>
        <begin position="487"/>
        <end position="515"/>
    </location>
</feature>
<feature type="domain" description="C2H2-type" evidence="8">
    <location>
        <begin position="229"/>
        <end position="257"/>
    </location>
</feature>
<reference evidence="10" key="1">
    <citation type="journal article" date="2015" name="Proc. Natl. Acad. Sci. U.S.A.">
        <title>Genome sequence of the Asian Tiger mosquito, Aedes albopictus, reveals insights into its biology, genetics, and evolution.</title>
        <authorList>
            <person name="Chen X.G."/>
            <person name="Jiang X."/>
            <person name="Gu J."/>
            <person name="Xu M."/>
            <person name="Wu Y."/>
            <person name="Deng Y."/>
            <person name="Zhang C."/>
            <person name="Bonizzoni M."/>
            <person name="Dermauw W."/>
            <person name="Vontas J."/>
            <person name="Armbruster P."/>
            <person name="Huang X."/>
            <person name="Yang Y."/>
            <person name="Zhang H."/>
            <person name="He W."/>
            <person name="Peng H."/>
            <person name="Liu Y."/>
            <person name="Wu K."/>
            <person name="Chen J."/>
            <person name="Lirakis M."/>
            <person name="Topalis P."/>
            <person name="Van Leeuwen T."/>
            <person name="Hall A.B."/>
            <person name="Jiang X."/>
            <person name="Thorpe C."/>
            <person name="Mueller R.L."/>
            <person name="Sun C."/>
            <person name="Waterhouse R.M."/>
            <person name="Yan G."/>
            <person name="Tu Z.J."/>
            <person name="Fang X."/>
            <person name="James A.A."/>
        </authorList>
    </citation>
    <scope>NUCLEOTIDE SEQUENCE [LARGE SCALE GENOMIC DNA]</scope>
    <source>
        <strain evidence="10">Foshan</strain>
    </source>
</reference>
<proteinExistence type="predicted"/>
<keyword evidence="4" id="KW-0862">Zinc</keyword>
<dbReference type="PROSITE" id="PS00028">
    <property type="entry name" value="ZINC_FINGER_C2H2_1"/>
    <property type="match status" value="8"/>
</dbReference>
<dbReference type="EnsemblMetazoa" id="AALFPA23_016600.R24217">
    <property type="protein sequence ID" value="AALFPA23_016600.P24217"/>
    <property type="gene ID" value="AALFPA23_016600"/>
</dbReference>
<evidence type="ECO:0000256" key="1">
    <source>
        <dbReference type="ARBA" id="ARBA00022723"/>
    </source>
</evidence>
<evidence type="ECO:0000256" key="5">
    <source>
        <dbReference type="ARBA" id="ARBA00023242"/>
    </source>
</evidence>
<accession>A0ABM1ZAF6</accession>
<dbReference type="InterPro" id="IPR012934">
    <property type="entry name" value="Znf_AD"/>
</dbReference>
<keyword evidence="3 6" id="KW-0863">Zinc-finger</keyword>
<dbReference type="SMART" id="SM00868">
    <property type="entry name" value="zf-AD"/>
    <property type="match status" value="1"/>
</dbReference>
<keyword evidence="1" id="KW-0479">Metal-binding</keyword>
<reference evidence="9" key="2">
    <citation type="submission" date="2025-05" db="UniProtKB">
        <authorList>
            <consortium name="EnsemblMetazoa"/>
        </authorList>
    </citation>
    <scope>IDENTIFICATION</scope>
    <source>
        <strain evidence="9">Foshan</strain>
    </source>
</reference>
<evidence type="ECO:0000256" key="7">
    <source>
        <dbReference type="SAM" id="MobiDB-lite"/>
    </source>
</evidence>
<evidence type="ECO:0000256" key="6">
    <source>
        <dbReference type="PROSITE-ProRule" id="PRU00042"/>
    </source>
</evidence>
<feature type="domain" description="C2H2-type" evidence="8">
    <location>
        <begin position="458"/>
        <end position="486"/>
    </location>
</feature>
<feature type="domain" description="C2H2-type" evidence="8">
    <location>
        <begin position="370"/>
        <end position="397"/>
    </location>
</feature>
<evidence type="ECO:0000256" key="2">
    <source>
        <dbReference type="ARBA" id="ARBA00022737"/>
    </source>
</evidence>
<dbReference type="GeneID" id="115258073"/>
<dbReference type="SUPFAM" id="SSF57667">
    <property type="entry name" value="beta-beta-alpha zinc fingers"/>
    <property type="match status" value="4"/>
</dbReference>
<sequence>MFQLSNFFTEFSIFSIFLLSFQQQIYFGFRGTPEIMESSSCYMCGQQSEKLFFISEPGRSEPELSISCIICQHFWFQEDALQTANICEPCWNKVDQFHRFYEDVRKHHEQFSEPNSIFIKQEETEFEVEIEKTNVETEVLFDEETKVDITEECNQLAIEADQVVEKPTGSKIARNRKLSSAPKKPLKGRSSHGQVVETLSKKEIQQNQIMLSAKKKQMEDSFIQQHLPYNCVECSTKFESFVSIRRHMADLHARTYIICCGVQYSNRNMLYQHVQAVLNPEAFKCELCDKSYTLHIGYIRHKERCHPDESPFPCDKCWKRFPSQFLLDRHIAGHRKVKEKPTCEICGKCFKSKETLKDHMNSIHEKKAVYVCEICSAPFARQWMFKEHQMTHEYTAEELKRQCTICKRWLKNERLWKKHMSRHKGEGAHKCDHCDLVSINSNALKLHIERRHRKNQKYVCDLCGKVYTRAVTLNEHVANAHTGTPLYQCQFCDRKFFSNASMYAHRKKAHPKEWQEWKTARYGIEQATDEKDEGLIYEYYFFLSSSS</sequence>
<feature type="domain" description="C2H2-type" evidence="8">
    <location>
        <begin position="312"/>
        <end position="339"/>
    </location>
</feature>
<evidence type="ECO:0000256" key="3">
    <source>
        <dbReference type="ARBA" id="ARBA00022771"/>
    </source>
</evidence>
<dbReference type="SMART" id="SM00355">
    <property type="entry name" value="ZnF_C2H2"/>
    <property type="match status" value="9"/>
</dbReference>
<keyword evidence="5" id="KW-0539">Nucleus</keyword>